<reference evidence="5 6" key="1">
    <citation type="submission" date="2018-01" db="EMBL/GenBank/DDBJ databases">
        <title>Whole genome analyses suggest that Burkholderia sensu lato contains two further novel genera in the rhizoxinica-symbiotica group Mycetohabitans gen. nov., and Trinickia gen. nov.: implications for the evolution of diazotrophy and nodulation in the Burkholderiaceae.</title>
        <authorList>
            <person name="Estrada-de los Santos P."/>
            <person name="Palmer M."/>
            <person name="Chavez-Ramirez B."/>
            <person name="Beukes C."/>
            <person name="Steenkamp E.T."/>
            <person name="Hirsch A.M."/>
            <person name="Manyaka P."/>
            <person name="Maluk M."/>
            <person name="Lafos M."/>
            <person name="Crook M."/>
            <person name="Gross E."/>
            <person name="Simon M.F."/>
            <person name="Bueno dos Reis Junior F."/>
            <person name="Poole P.S."/>
            <person name="Venter S.N."/>
            <person name="James E.K."/>
        </authorList>
    </citation>
    <scope>NUCLEOTIDE SEQUENCE [LARGE SCALE GENOMIC DNA]</scope>
    <source>
        <strain evidence="5 6">JPY 581</strain>
    </source>
</reference>
<sequence>MDKSYESRLGFLVTDAGRLCGRLYDKRAKRLGLTRAQSRVLAYLSWKGEMNQARLAELLEITPISLTRLLDRMESYGWIERAASDGDRRAFTIRLTRKARSIFPRVLEVGDEVAEEGFKGMSPAERDTLIRLLQQVRRNFVESIGEGVE</sequence>
<gene>
    <name evidence="5" type="ORF">C0Z20_24560</name>
</gene>
<dbReference type="SMART" id="SM00347">
    <property type="entry name" value="HTH_MARR"/>
    <property type="match status" value="1"/>
</dbReference>
<dbReference type="Gene3D" id="1.10.10.10">
    <property type="entry name" value="Winged helix-like DNA-binding domain superfamily/Winged helix DNA-binding domain"/>
    <property type="match status" value="1"/>
</dbReference>
<keyword evidence="2" id="KW-0238">DNA-binding</keyword>
<dbReference type="GO" id="GO:0003700">
    <property type="term" value="F:DNA-binding transcription factor activity"/>
    <property type="evidence" value="ECO:0007669"/>
    <property type="project" value="InterPro"/>
</dbReference>
<name>A0A2N7WVC4_9BURK</name>
<dbReference type="Pfam" id="PF01047">
    <property type="entry name" value="MarR"/>
    <property type="match status" value="1"/>
</dbReference>
<dbReference type="OrthoDB" id="32523at2"/>
<comment type="caution">
    <text evidence="5">The sequence shown here is derived from an EMBL/GenBank/DDBJ whole genome shotgun (WGS) entry which is preliminary data.</text>
</comment>
<dbReference type="InterPro" id="IPR036388">
    <property type="entry name" value="WH-like_DNA-bd_sf"/>
</dbReference>
<dbReference type="PANTHER" id="PTHR42756">
    <property type="entry name" value="TRANSCRIPTIONAL REGULATOR, MARR"/>
    <property type="match status" value="1"/>
</dbReference>
<dbReference type="PRINTS" id="PR00598">
    <property type="entry name" value="HTHMARR"/>
</dbReference>
<dbReference type="GO" id="GO:0003677">
    <property type="term" value="F:DNA binding"/>
    <property type="evidence" value="ECO:0007669"/>
    <property type="project" value="UniProtKB-KW"/>
</dbReference>
<accession>A0A2N7WVC4</accession>
<evidence type="ECO:0000256" key="1">
    <source>
        <dbReference type="ARBA" id="ARBA00023015"/>
    </source>
</evidence>
<evidence type="ECO:0000256" key="2">
    <source>
        <dbReference type="ARBA" id="ARBA00023125"/>
    </source>
</evidence>
<dbReference type="Proteomes" id="UP000235777">
    <property type="component" value="Unassembled WGS sequence"/>
</dbReference>
<evidence type="ECO:0000313" key="6">
    <source>
        <dbReference type="Proteomes" id="UP000235777"/>
    </source>
</evidence>
<dbReference type="InterPro" id="IPR023187">
    <property type="entry name" value="Tscrpt_reg_MarR-type_CS"/>
</dbReference>
<dbReference type="SUPFAM" id="SSF46785">
    <property type="entry name" value="Winged helix' DNA-binding domain"/>
    <property type="match status" value="1"/>
</dbReference>
<protein>
    <submittedName>
        <fullName evidence="5">MarR family transcriptional regulator</fullName>
    </submittedName>
</protein>
<dbReference type="PROSITE" id="PS50995">
    <property type="entry name" value="HTH_MARR_2"/>
    <property type="match status" value="1"/>
</dbReference>
<dbReference type="InterPro" id="IPR036390">
    <property type="entry name" value="WH_DNA-bd_sf"/>
</dbReference>
<dbReference type="EMBL" id="PNYC01000018">
    <property type="protein sequence ID" value="PMS33426.1"/>
    <property type="molecule type" value="Genomic_DNA"/>
</dbReference>
<keyword evidence="6" id="KW-1185">Reference proteome</keyword>
<dbReference type="PANTHER" id="PTHR42756:SF1">
    <property type="entry name" value="TRANSCRIPTIONAL REPRESSOR OF EMRAB OPERON"/>
    <property type="match status" value="1"/>
</dbReference>
<organism evidence="5 6">
    <name type="scientific">Trinickia symbiotica</name>
    <dbReference type="NCBI Taxonomy" id="863227"/>
    <lineage>
        <taxon>Bacteria</taxon>
        <taxon>Pseudomonadati</taxon>
        <taxon>Pseudomonadota</taxon>
        <taxon>Betaproteobacteria</taxon>
        <taxon>Burkholderiales</taxon>
        <taxon>Burkholderiaceae</taxon>
        <taxon>Trinickia</taxon>
    </lineage>
</organism>
<dbReference type="RefSeq" id="WP_018442200.1">
    <property type="nucleotide sequence ID" value="NZ_KB890185.1"/>
</dbReference>
<keyword evidence="1" id="KW-0805">Transcription regulation</keyword>
<evidence type="ECO:0000313" key="5">
    <source>
        <dbReference type="EMBL" id="PMS33426.1"/>
    </source>
</evidence>
<dbReference type="PROSITE" id="PS01117">
    <property type="entry name" value="HTH_MARR_1"/>
    <property type="match status" value="1"/>
</dbReference>
<dbReference type="AlphaFoldDB" id="A0A2N7WVC4"/>
<dbReference type="STRING" id="863227.GCA_000373005_03613"/>
<keyword evidence="3" id="KW-0804">Transcription</keyword>
<evidence type="ECO:0000259" key="4">
    <source>
        <dbReference type="PROSITE" id="PS50995"/>
    </source>
</evidence>
<proteinExistence type="predicted"/>
<feature type="domain" description="HTH marR-type" evidence="4">
    <location>
        <begin position="6"/>
        <end position="138"/>
    </location>
</feature>
<dbReference type="InterPro" id="IPR000835">
    <property type="entry name" value="HTH_MarR-typ"/>
</dbReference>
<evidence type="ECO:0000256" key="3">
    <source>
        <dbReference type="ARBA" id="ARBA00023163"/>
    </source>
</evidence>